<accession>A0ABQ9XE14</accession>
<dbReference type="SUPFAM" id="SSF57850">
    <property type="entry name" value="RING/U-box"/>
    <property type="match status" value="1"/>
</dbReference>
<dbReference type="InterPro" id="IPR001841">
    <property type="entry name" value="Znf_RING"/>
</dbReference>
<organism evidence="3 4">
    <name type="scientific">Blattamonas nauphoetae</name>
    <dbReference type="NCBI Taxonomy" id="2049346"/>
    <lineage>
        <taxon>Eukaryota</taxon>
        <taxon>Metamonada</taxon>
        <taxon>Preaxostyla</taxon>
        <taxon>Oxymonadida</taxon>
        <taxon>Blattamonas</taxon>
    </lineage>
</organism>
<dbReference type="EMBL" id="JARBJD010000154">
    <property type="protein sequence ID" value="KAK2949533.1"/>
    <property type="molecule type" value="Genomic_DNA"/>
</dbReference>
<evidence type="ECO:0000313" key="3">
    <source>
        <dbReference type="EMBL" id="KAK2949533.1"/>
    </source>
</evidence>
<evidence type="ECO:0000313" key="4">
    <source>
        <dbReference type="Proteomes" id="UP001281761"/>
    </source>
</evidence>
<dbReference type="SMART" id="SM00184">
    <property type="entry name" value="RING"/>
    <property type="match status" value="1"/>
</dbReference>
<keyword evidence="1" id="KW-0479">Metal-binding</keyword>
<evidence type="ECO:0000259" key="2">
    <source>
        <dbReference type="PROSITE" id="PS50089"/>
    </source>
</evidence>
<feature type="domain" description="RING-type" evidence="2">
    <location>
        <begin position="19"/>
        <end position="61"/>
    </location>
</feature>
<dbReference type="PROSITE" id="PS50089">
    <property type="entry name" value="ZF_RING_2"/>
    <property type="match status" value="1"/>
</dbReference>
<proteinExistence type="predicted"/>
<name>A0ABQ9XE14_9EUKA</name>
<dbReference type="Proteomes" id="UP001281761">
    <property type="component" value="Unassembled WGS sequence"/>
</dbReference>
<dbReference type="Gene3D" id="3.30.40.10">
    <property type="entry name" value="Zinc/RING finger domain, C3HC4 (zinc finger)"/>
    <property type="match status" value="1"/>
</dbReference>
<sequence length="181" mass="20114">MIGYEQVSRETQNLKPSNCAICLSPINQPALVTSCSHVFDLTCLLLAAQTTPAVKTCPICRAPMGIVLYDFNPSQRTCSALDINDATQYGRILTDLVRQTNVTSESEAELSQLTAVVDHLRRDFSSCTSVPLALGRTLVRNKPGNLTQMQIYRRTVYQEHLFPIKVLSRQAILEVSVLLFI</sequence>
<keyword evidence="1" id="KW-0863">Zinc-finger</keyword>
<protein>
    <recommendedName>
        <fullName evidence="2">RING-type domain-containing protein</fullName>
    </recommendedName>
</protein>
<keyword evidence="4" id="KW-1185">Reference proteome</keyword>
<reference evidence="3 4" key="1">
    <citation type="journal article" date="2022" name="bioRxiv">
        <title>Genomics of Preaxostyla Flagellates Illuminates Evolutionary Transitions and the Path Towards Mitochondrial Loss.</title>
        <authorList>
            <person name="Novak L.V.F."/>
            <person name="Treitli S.C."/>
            <person name="Pyrih J."/>
            <person name="Halakuc P."/>
            <person name="Pipaliya S.V."/>
            <person name="Vacek V."/>
            <person name="Brzon O."/>
            <person name="Soukal P."/>
            <person name="Eme L."/>
            <person name="Dacks J.B."/>
            <person name="Karnkowska A."/>
            <person name="Elias M."/>
            <person name="Hampl V."/>
        </authorList>
    </citation>
    <scope>NUCLEOTIDE SEQUENCE [LARGE SCALE GENOMIC DNA]</scope>
    <source>
        <strain evidence="3">NAU3</strain>
        <tissue evidence="3">Gut</tissue>
    </source>
</reference>
<evidence type="ECO:0000256" key="1">
    <source>
        <dbReference type="PROSITE-ProRule" id="PRU00175"/>
    </source>
</evidence>
<dbReference type="Pfam" id="PF13639">
    <property type="entry name" value="zf-RING_2"/>
    <property type="match status" value="1"/>
</dbReference>
<gene>
    <name evidence="3" type="ORF">BLNAU_15515</name>
</gene>
<comment type="caution">
    <text evidence="3">The sequence shown here is derived from an EMBL/GenBank/DDBJ whole genome shotgun (WGS) entry which is preliminary data.</text>
</comment>
<dbReference type="InterPro" id="IPR013083">
    <property type="entry name" value="Znf_RING/FYVE/PHD"/>
</dbReference>
<keyword evidence="1" id="KW-0862">Zinc</keyword>